<evidence type="ECO:0000259" key="4">
    <source>
        <dbReference type="Pfam" id="PF06722"/>
    </source>
</evidence>
<dbReference type="Pfam" id="PF06722">
    <property type="entry name" value="EryCIII-like_C"/>
    <property type="match status" value="1"/>
</dbReference>
<protein>
    <submittedName>
        <fullName evidence="6">Glycosyltransferase</fullName>
    </submittedName>
</protein>
<reference evidence="6 7" key="1">
    <citation type="submission" date="2024-09" db="EMBL/GenBank/DDBJ databases">
        <authorList>
            <person name="Sun Q."/>
            <person name="Mori K."/>
        </authorList>
    </citation>
    <scope>NUCLEOTIDE SEQUENCE [LARGE SCALE GENOMIC DNA]</scope>
    <source>
        <strain evidence="6 7">TBRC 1432</strain>
    </source>
</reference>
<comment type="caution">
    <text evidence="6">The sequence shown here is derived from an EMBL/GenBank/DDBJ whole genome shotgun (WGS) entry which is preliminary data.</text>
</comment>
<dbReference type="PANTHER" id="PTHR48050:SF13">
    <property type="entry name" value="STEROL 3-BETA-GLUCOSYLTRANSFERASE UGT80A2"/>
    <property type="match status" value="1"/>
</dbReference>
<dbReference type="PANTHER" id="PTHR48050">
    <property type="entry name" value="STEROL 3-BETA-GLUCOSYLTRANSFERASE"/>
    <property type="match status" value="1"/>
</dbReference>
<organism evidence="6 7">
    <name type="scientific">Kutzneria chonburiensis</name>
    <dbReference type="NCBI Taxonomy" id="1483604"/>
    <lineage>
        <taxon>Bacteria</taxon>
        <taxon>Bacillati</taxon>
        <taxon>Actinomycetota</taxon>
        <taxon>Actinomycetes</taxon>
        <taxon>Pseudonocardiales</taxon>
        <taxon>Pseudonocardiaceae</taxon>
        <taxon>Kutzneria</taxon>
    </lineage>
</organism>
<dbReference type="RefSeq" id="WP_379793782.1">
    <property type="nucleotide sequence ID" value="NZ_JBHLUD010000001.1"/>
</dbReference>
<dbReference type="InterPro" id="IPR050426">
    <property type="entry name" value="Glycosyltransferase_28"/>
</dbReference>
<feature type="domain" description="Erythromycin biosynthesis protein CIII-like C-terminal" evidence="4">
    <location>
        <begin position="234"/>
        <end position="373"/>
    </location>
</feature>
<evidence type="ECO:0000313" key="7">
    <source>
        <dbReference type="Proteomes" id="UP001589810"/>
    </source>
</evidence>
<dbReference type="CDD" id="cd03784">
    <property type="entry name" value="GT1_Gtf-like"/>
    <property type="match status" value="1"/>
</dbReference>
<accession>A0ABV6MKU2</accession>
<dbReference type="Gene3D" id="3.40.50.2000">
    <property type="entry name" value="Glycogen Phosphorylase B"/>
    <property type="match status" value="2"/>
</dbReference>
<evidence type="ECO:0000256" key="2">
    <source>
        <dbReference type="ARBA" id="ARBA00022676"/>
    </source>
</evidence>
<proteinExistence type="inferred from homology"/>
<dbReference type="InterPro" id="IPR035595">
    <property type="entry name" value="UDP_glycos_trans_CS"/>
</dbReference>
<comment type="similarity">
    <text evidence="1">Belongs to the glycosyltransferase 28 family.</text>
</comment>
<dbReference type="InterPro" id="IPR002213">
    <property type="entry name" value="UDP_glucos_trans"/>
</dbReference>
<dbReference type="InterPro" id="IPR048284">
    <property type="entry name" value="EryCIII-like_N"/>
</dbReference>
<evidence type="ECO:0000256" key="1">
    <source>
        <dbReference type="ARBA" id="ARBA00006962"/>
    </source>
</evidence>
<evidence type="ECO:0000259" key="5">
    <source>
        <dbReference type="Pfam" id="PF21036"/>
    </source>
</evidence>
<evidence type="ECO:0000256" key="3">
    <source>
        <dbReference type="ARBA" id="ARBA00022679"/>
    </source>
</evidence>
<sequence>MGMRVLACCTPMEGVFAPMVPLVKALIGQGHEVTVATGPELVDRVRRAGLTAVGIGPTAPEAAAQAINDPVFAEGPEPWRLGATMFARVMAPRRLPELQKLIDELQPDLVLQAPVDLAAPLAAASRGVPTLTYGTGLVLEQPLMSKMAEWVQPLWAEQGLDGDDNAGMYRDSYLNPVPATLQPELGPATTISRSIRPHVPGAADDRLPELGHRPVLYVSLGTVPVFNRRDVFEVLLTAVADLDAEVVVTVGHNNDPATFKAPANVHIEQWVSLAALLPRCSAVLCHAGAGTTLAALAHRLPLVLLPQGADQFPTAAACRAAGVAEVVTPDRFDAETVRQAVSKVLGGEHLLAALAMGDEIAAMPSAKEVARDLTGAVPAVR</sequence>
<name>A0ABV6MKU2_9PSEU</name>
<evidence type="ECO:0000313" key="6">
    <source>
        <dbReference type="EMBL" id="MFC0540732.1"/>
    </source>
</evidence>
<dbReference type="InterPro" id="IPR010610">
    <property type="entry name" value="EryCIII-like_C"/>
</dbReference>
<keyword evidence="7" id="KW-1185">Reference proteome</keyword>
<dbReference type="SUPFAM" id="SSF53756">
    <property type="entry name" value="UDP-Glycosyltransferase/glycogen phosphorylase"/>
    <property type="match status" value="1"/>
</dbReference>
<dbReference type="EMBL" id="JBHLUD010000001">
    <property type="protein sequence ID" value="MFC0540732.1"/>
    <property type="molecule type" value="Genomic_DNA"/>
</dbReference>
<dbReference type="Proteomes" id="UP001589810">
    <property type="component" value="Unassembled WGS sequence"/>
</dbReference>
<dbReference type="Pfam" id="PF21036">
    <property type="entry name" value="EryCIII-like_N"/>
    <property type="match status" value="1"/>
</dbReference>
<keyword evidence="3" id="KW-0808">Transferase</keyword>
<keyword evidence="2" id="KW-0328">Glycosyltransferase</keyword>
<dbReference type="PROSITE" id="PS00375">
    <property type="entry name" value="UDPGT"/>
    <property type="match status" value="1"/>
</dbReference>
<feature type="domain" description="Erythromycin biosynthesis protein CIII-like N-terminal" evidence="5">
    <location>
        <begin position="25"/>
        <end position="138"/>
    </location>
</feature>
<gene>
    <name evidence="6" type="ORF">ACFFH7_04540</name>
</gene>